<proteinExistence type="predicted"/>
<evidence type="ECO:0000313" key="2">
    <source>
        <dbReference type="EMBL" id="OHA64707.1"/>
    </source>
</evidence>
<evidence type="ECO:0000256" key="1">
    <source>
        <dbReference type="SAM" id="Phobius"/>
    </source>
</evidence>
<feature type="transmembrane region" description="Helical" evidence="1">
    <location>
        <begin position="109"/>
        <end position="127"/>
    </location>
</feature>
<feature type="transmembrane region" description="Helical" evidence="1">
    <location>
        <begin position="7"/>
        <end position="23"/>
    </location>
</feature>
<sequence>MTFGKFLPVAASVGVLAALWVAIGSANALVLWVPFLSWALVFGAGAGKLSRVPKELIGLVGGTVAGVLVVYLAPTFTGFLGGTLALPVLIFIAGTSIVMLELTNWFELAPAYFFSFAGWFAYLYGGFAGGTDITVASVTMYMALLLLGTGLGIATVLLRKFWLDMMKVPLDQRQTIFDKERMK</sequence>
<organism evidence="2 3">
    <name type="scientific">Candidatus Wildermuthbacteria bacterium RIFCSPHIGHO2_01_FULL_48_27b</name>
    <dbReference type="NCBI Taxonomy" id="1802447"/>
    <lineage>
        <taxon>Bacteria</taxon>
        <taxon>Candidatus Wildermuthiibacteriota</taxon>
    </lineage>
</organism>
<keyword evidence="1" id="KW-0812">Transmembrane</keyword>
<dbReference type="EMBL" id="MHTS01000009">
    <property type="protein sequence ID" value="OHA64707.1"/>
    <property type="molecule type" value="Genomic_DNA"/>
</dbReference>
<keyword evidence="1" id="KW-1133">Transmembrane helix</keyword>
<protein>
    <recommendedName>
        <fullName evidence="4">DUF1097 domain-containing protein</fullName>
    </recommendedName>
</protein>
<dbReference type="InterPro" id="IPR009476">
    <property type="entry name" value="DUF1097"/>
</dbReference>
<name>A0A1G2QW91_9BACT</name>
<dbReference type="Proteomes" id="UP000178170">
    <property type="component" value="Unassembled WGS sequence"/>
</dbReference>
<reference evidence="2 3" key="1">
    <citation type="journal article" date="2016" name="Nat. Commun.">
        <title>Thousands of microbial genomes shed light on interconnected biogeochemical processes in an aquifer system.</title>
        <authorList>
            <person name="Anantharaman K."/>
            <person name="Brown C.T."/>
            <person name="Hug L.A."/>
            <person name="Sharon I."/>
            <person name="Castelle C.J."/>
            <person name="Probst A.J."/>
            <person name="Thomas B.C."/>
            <person name="Singh A."/>
            <person name="Wilkins M.J."/>
            <person name="Karaoz U."/>
            <person name="Brodie E.L."/>
            <person name="Williams K.H."/>
            <person name="Hubbard S.S."/>
            <person name="Banfield J.F."/>
        </authorList>
    </citation>
    <scope>NUCLEOTIDE SEQUENCE [LARGE SCALE GENOMIC DNA]</scope>
</reference>
<accession>A0A1G2QW91</accession>
<feature type="transmembrane region" description="Helical" evidence="1">
    <location>
        <begin position="56"/>
        <end position="73"/>
    </location>
</feature>
<dbReference type="AlphaFoldDB" id="A0A1G2QW91"/>
<evidence type="ECO:0008006" key="4">
    <source>
        <dbReference type="Google" id="ProtNLM"/>
    </source>
</evidence>
<evidence type="ECO:0000313" key="3">
    <source>
        <dbReference type="Proteomes" id="UP000178170"/>
    </source>
</evidence>
<feature type="transmembrane region" description="Helical" evidence="1">
    <location>
        <begin position="133"/>
        <end position="158"/>
    </location>
</feature>
<keyword evidence="1" id="KW-0472">Membrane</keyword>
<comment type="caution">
    <text evidence="2">The sequence shown here is derived from an EMBL/GenBank/DDBJ whole genome shotgun (WGS) entry which is preliminary data.</text>
</comment>
<gene>
    <name evidence="2" type="ORF">A2843_00295</name>
</gene>
<feature type="transmembrane region" description="Helical" evidence="1">
    <location>
        <begin position="79"/>
        <end position="102"/>
    </location>
</feature>
<feature type="transmembrane region" description="Helical" evidence="1">
    <location>
        <begin position="29"/>
        <end position="49"/>
    </location>
</feature>
<dbReference type="Pfam" id="PF06496">
    <property type="entry name" value="DUF1097"/>
    <property type="match status" value="1"/>
</dbReference>